<organism evidence="2 3">
    <name type="scientific">Bythopirellula goksoeyrii</name>
    <dbReference type="NCBI Taxonomy" id="1400387"/>
    <lineage>
        <taxon>Bacteria</taxon>
        <taxon>Pseudomonadati</taxon>
        <taxon>Planctomycetota</taxon>
        <taxon>Planctomycetia</taxon>
        <taxon>Pirellulales</taxon>
        <taxon>Lacipirellulaceae</taxon>
        <taxon>Bythopirellula</taxon>
    </lineage>
</organism>
<dbReference type="GO" id="GO:0003824">
    <property type="term" value="F:catalytic activity"/>
    <property type="evidence" value="ECO:0007669"/>
    <property type="project" value="InterPro"/>
</dbReference>
<dbReference type="InterPro" id="IPR005135">
    <property type="entry name" value="Endo/exonuclease/phosphatase"/>
</dbReference>
<dbReference type="Pfam" id="PF03372">
    <property type="entry name" value="Exo_endo_phos"/>
    <property type="match status" value="1"/>
</dbReference>
<proteinExistence type="predicted"/>
<reference evidence="2 3" key="1">
    <citation type="submission" date="2019-08" db="EMBL/GenBank/DDBJ databases">
        <title>Deep-cultivation of Planctomycetes and their phenomic and genomic characterization uncovers novel biology.</title>
        <authorList>
            <person name="Wiegand S."/>
            <person name="Jogler M."/>
            <person name="Boedeker C."/>
            <person name="Pinto D."/>
            <person name="Vollmers J."/>
            <person name="Rivas-Marin E."/>
            <person name="Kohn T."/>
            <person name="Peeters S.H."/>
            <person name="Heuer A."/>
            <person name="Rast P."/>
            <person name="Oberbeckmann S."/>
            <person name="Bunk B."/>
            <person name="Jeske O."/>
            <person name="Meyerdierks A."/>
            <person name="Storesund J.E."/>
            <person name="Kallscheuer N."/>
            <person name="Luecker S."/>
            <person name="Lage O.M."/>
            <person name="Pohl T."/>
            <person name="Merkel B.J."/>
            <person name="Hornburger P."/>
            <person name="Mueller R.-W."/>
            <person name="Bruemmer F."/>
            <person name="Labrenz M."/>
            <person name="Spormann A.M."/>
            <person name="Op den Camp H."/>
            <person name="Overmann J."/>
            <person name="Amann R."/>
            <person name="Jetten M.S.M."/>
            <person name="Mascher T."/>
            <person name="Medema M.H."/>
            <person name="Devos D.P."/>
            <person name="Kaster A.-K."/>
            <person name="Ovreas L."/>
            <person name="Rohde M."/>
            <person name="Galperin M.Y."/>
            <person name="Jogler C."/>
        </authorList>
    </citation>
    <scope>NUCLEOTIDE SEQUENCE [LARGE SCALE GENOMIC DNA]</scope>
    <source>
        <strain evidence="2 3">Pr1d</strain>
    </source>
</reference>
<dbReference type="RefSeq" id="WP_148072730.1">
    <property type="nucleotide sequence ID" value="NZ_CP042913.1"/>
</dbReference>
<dbReference type="AlphaFoldDB" id="A0A5B9QIV1"/>
<evidence type="ECO:0000259" key="1">
    <source>
        <dbReference type="Pfam" id="PF03372"/>
    </source>
</evidence>
<evidence type="ECO:0000313" key="3">
    <source>
        <dbReference type="Proteomes" id="UP000323917"/>
    </source>
</evidence>
<dbReference type="OrthoDB" id="292013at2"/>
<dbReference type="InterPro" id="IPR036691">
    <property type="entry name" value="Endo/exonu/phosph_ase_sf"/>
</dbReference>
<sequence>MSTFDPGISFADITCTNVRYLTVFLFLLPSVVAAQPGEAGQPVRFATFNVSLYGGSAGEVAKRLAEGDDQQASYDAEIIQRVRPDVLLLNEVDYDPKGKLVKEFREKYLGVEQNVSGSEAGPAEPMDYPYCYFASVNTGMPSGFDLDRNGKITSEPGSREYGGDCWGFGQYPGQYGMVLLSRFPIDVENVRTFQKFLWNDMPGALLPDDVDNDEPADWYSAEALAQFRLSSKSHWDVPILVDGQTIHVLASHPTPPIFDGAEDRNGRRNHDEIRFWVDYISGEDGEYIYDDLGKYGGLAPGESFVLLGDLNGDPHDGEGSAGIAQLLASPAIVQYPPPESKGGAEQARLQGGVNAQHVGSSRNDTLDAADDGPGNLRLDYVLPSNDLKVVASGVFWPDNTDSLFSLVGTYPFPSSDHRLVWVDVDW</sequence>
<dbReference type="Gene3D" id="3.60.10.10">
    <property type="entry name" value="Endonuclease/exonuclease/phosphatase"/>
    <property type="match status" value="1"/>
</dbReference>
<dbReference type="Proteomes" id="UP000323917">
    <property type="component" value="Chromosome"/>
</dbReference>
<gene>
    <name evidence="2" type="ORF">Pr1d_13050</name>
</gene>
<feature type="domain" description="Endonuclease/exonuclease/phosphatase" evidence="1">
    <location>
        <begin position="46"/>
        <end position="417"/>
    </location>
</feature>
<dbReference type="SUPFAM" id="SSF56219">
    <property type="entry name" value="DNase I-like"/>
    <property type="match status" value="1"/>
</dbReference>
<protein>
    <recommendedName>
        <fullName evidence="1">Endonuclease/exonuclease/phosphatase domain-containing protein</fullName>
    </recommendedName>
</protein>
<evidence type="ECO:0000313" key="2">
    <source>
        <dbReference type="EMBL" id="QEG34033.1"/>
    </source>
</evidence>
<accession>A0A5B9QIV1</accession>
<name>A0A5B9QIV1_9BACT</name>
<dbReference type="KEGG" id="bgok:Pr1d_13050"/>
<dbReference type="EMBL" id="CP042913">
    <property type="protein sequence ID" value="QEG34033.1"/>
    <property type="molecule type" value="Genomic_DNA"/>
</dbReference>
<keyword evidence="3" id="KW-1185">Reference proteome</keyword>